<feature type="domain" description="Smf/DprA SLOG" evidence="2">
    <location>
        <begin position="43"/>
        <end position="233"/>
    </location>
</feature>
<dbReference type="PANTHER" id="PTHR43022:SF1">
    <property type="entry name" value="PROTEIN SMF"/>
    <property type="match status" value="1"/>
</dbReference>
<evidence type="ECO:0000256" key="1">
    <source>
        <dbReference type="ARBA" id="ARBA00006525"/>
    </source>
</evidence>
<keyword evidence="4" id="KW-1185">Reference proteome</keyword>
<evidence type="ECO:0000313" key="3">
    <source>
        <dbReference type="EMBL" id="EPD99856.1"/>
    </source>
</evidence>
<evidence type="ECO:0000259" key="2">
    <source>
        <dbReference type="Pfam" id="PF02481"/>
    </source>
</evidence>
<reference evidence="3 4" key="1">
    <citation type="submission" date="2013-04" db="EMBL/GenBank/DDBJ databases">
        <title>The Genome Sequence of Sutterella wadsworthensis HGA0223.</title>
        <authorList>
            <consortium name="The Broad Institute Genomics Platform"/>
            <person name="Earl A."/>
            <person name="Ward D."/>
            <person name="Feldgarden M."/>
            <person name="Gevers D."/>
            <person name="Schmidt T.M."/>
            <person name="Dover J."/>
            <person name="Dai D."/>
            <person name="Walker B."/>
            <person name="Young S."/>
            <person name="Zeng Q."/>
            <person name="Gargeya S."/>
            <person name="Fitzgerald M."/>
            <person name="Haas B."/>
            <person name="Abouelleil A."/>
            <person name="Allen A.W."/>
            <person name="Alvarado L."/>
            <person name="Arachchi H.M."/>
            <person name="Berlin A.M."/>
            <person name="Chapman S.B."/>
            <person name="Gainer-Dewar J."/>
            <person name="Goldberg J."/>
            <person name="Griggs A."/>
            <person name="Gujja S."/>
            <person name="Hansen M."/>
            <person name="Howarth C."/>
            <person name="Imamovic A."/>
            <person name="Ireland A."/>
            <person name="Larimer J."/>
            <person name="McCowan C."/>
            <person name="Murphy C."/>
            <person name="Pearson M."/>
            <person name="Poon T.W."/>
            <person name="Priest M."/>
            <person name="Roberts A."/>
            <person name="Saif S."/>
            <person name="Shea T."/>
            <person name="Sisk P."/>
            <person name="Sykes S."/>
            <person name="Wortman J."/>
            <person name="Nusbaum C."/>
            <person name="Birren B."/>
        </authorList>
    </citation>
    <scope>NUCLEOTIDE SEQUENCE [LARGE SCALE GENOMIC DNA]</scope>
    <source>
        <strain evidence="3 4">HGA0223</strain>
    </source>
</reference>
<dbReference type="PANTHER" id="PTHR43022">
    <property type="entry name" value="PROTEIN SMF"/>
    <property type="match status" value="1"/>
</dbReference>
<organism evidence="3 4">
    <name type="scientific">Sutterella wadsworthensis HGA0223</name>
    <dbReference type="NCBI Taxonomy" id="1203554"/>
    <lineage>
        <taxon>Bacteria</taxon>
        <taxon>Pseudomonadati</taxon>
        <taxon>Pseudomonadota</taxon>
        <taxon>Betaproteobacteria</taxon>
        <taxon>Burkholderiales</taxon>
        <taxon>Sutterellaceae</taxon>
        <taxon>Sutterella</taxon>
    </lineage>
</organism>
<accession>S3BHF2</accession>
<dbReference type="EMBL" id="ATCF01000012">
    <property type="protein sequence ID" value="EPD99856.1"/>
    <property type="molecule type" value="Genomic_DNA"/>
</dbReference>
<proteinExistence type="inferred from homology"/>
<dbReference type="HOGENOM" id="CLU_993668_0_0_4"/>
<dbReference type="GO" id="GO:0009294">
    <property type="term" value="P:DNA-mediated transformation"/>
    <property type="evidence" value="ECO:0007669"/>
    <property type="project" value="InterPro"/>
</dbReference>
<dbReference type="RefSeq" id="WP_016474012.1">
    <property type="nucleotide sequence ID" value="NZ_KE150480.1"/>
</dbReference>
<sequence length="278" mass="29575">MSKLSPETFKALLALESAFGQVESVSELKAELSATFPDGARALRFGSEDYPSVLEDLADPPKVLCARGDLSLAERQLRVSIVGSRDASSDRCEAAELVAADLAARGAVIVSGLARGIDAAAHRGALCAWTPEKRAGRTIAVLGTPLSFPWPPENARLADEIAESGLILSECPQAEGRRFDPEARARSLKRRNRLVAALGTGTLVMAARPGSSTLIEVQAALAIGRPVILWQACTQESWAEDLLKNAPKDAEGRSLVAAAGSAREVEALLSPWARVWWL</sequence>
<comment type="caution">
    <text evidence="3">The sequence shown here is derived from an EMBL/GenBank/DDBJ whole genome shotgun (WGS) entry which is preliminary data.</text>
</comment>
<dbReference type="PATRIC" id="fig|1203554.3.peg.650"/>
<comment type="similarity">
    <text evidence="1">Belongs to the DprA/Smf family.</text>
</comment>
<dbReference type="InterPro" id="IPR003488">
    <property type="entry name" value="DprA"/>
</dbReference>
<dbReference type="eggNOG" id="COG0758">
    <property type="taxonomic scope" value="Bacteria"/>
</dbReference>
<dbReference type="Proteomes" id="UP000014400">
    <property type="component" value="Unassembled WGS sequence"/>
</dbReference>
<dbReference type="Gene3D" id="3.40.50.450">
    <property type="match status" value="1"/>
</dbReference>
<name>S3BHF2_9BURK</name>
<dbReference type="AlphaFoldDB" id="S3BHF2"/>
<evidence type="ECO:0000313" key="4">
    <source>
        <dbReference type="Proteomes" id="UP000014400"/>
    </source>
</evidence>
<dbReference type="SUPFAM" id="SSF102405">
    <property type="entry name" value="MCP/YpsA-like"/>
    <property type="match status" value="1"/>
</dbReference>
<dbReference type="STRING" id="1203554.HMPREF1476_00660"/>
<dbReference type="InterPro" id="IPR057666">
    <property type="entry name" value="DrpA_SLOG"/>
</dbReference>
<dbReference type="Pfam" id="PF02481">
    <property type="entry name" value="DNA_processg_A"/>
    <property type="match status" value="1"/>
</dbReference>
<gene>
    <name evidence="3" type="ORF">HMPREF1476_00660</name>
</gene>
<protein>
    <submittedName>
        <fullName evidence="3">DNA protecting protein DprA</fullName>
    </submittedName>
</protein>